<feature type="compositionally biased region" description="Polar residues" evidence="8">
    <location>
        <begin position="255"/>
        <end position="266"/>
    </location>
</feature>
<reference evidence="11" key="1">
    <citation type="journal article" date="2018" name="Nat. Genet.">
        <title>Extensive intraspecific gene order and gene structural variations between Mo17 and other maize genomes.</title>
        <authorList>
            <person name="Sun S."/>
            <person name="Zhou Y."/>
            <person name="Chen J."/>
            <person name="Shi J."/>
            <person name="Zhao H."/>
            <person name="Zhao H."/>
            <person name="Song W."/>
            <person name="Zhang M."/>
            <person name="Cui Y."/>
            <person name="Dong X."/>
            <person name="Liu H."/>
            <person name="Ma X."/>
            <person name="Jiao Y."/>
            <person name="Wang B."/>
            <person name="Wei X."/>
            <person name="Stein J.C."/>
            <person name="Glaubitz J.C."/>
            <person name="Lu F."/>
            <person name="Yu G."/>
            <person name="Liang C."/>
            <person name="Fengler K."/>
            <person name="Li B."/>
            <person name="Rafalski A."/>
            <person name="Schnable P.S."/>
            <person name="Ware D.H."/>
            <person name="Buckler E.S."/>
            <person name="Lai J."/>
        </authorList>
    </citation>
    <scope>NUCLEOTIDE SEQUENCE [LARGE SCALE GENOMIC DNA]</scope>
    <source>
        <tissue evidence="11">Seedling</tissue>
    </source>
</reference>
<feature type="compositionally biased region" description="Polar residues" evidence="8">
    <location>
        <begin position="159"/>
        <end position="169"/>
    </location>
</feature>
<dbReference type="InterPro" id="IPR015425">
    <property type="entry name" value="FH2_Formin"/>
</dbReference>
<proteinExistence type="inferred from homology"/>
<feature type="region of interest" description="Disordered" evidence="8">
    <location>
        <begin position="813"/>
        <end position="855"/>
    </location>
</feature>
<feature type="region of interest" description="Disordered" evidence="8">
    <location>
        <begin position="292"/>
        <end position="394"/>
    </location>
</feature>
<accession>A0A3L6FS16</accession>
<dbReference type="AlphaFoldDB" id="A0A3L6FS16"/>
<comment type="subcellular location">
    <subcellularLocation>
        <location evidence="1">Membrane</location>
        <topology evidence="1">Single-pass membrane protein</topology>
    </subcellularLocation>
</comment>
<sequence length="855" mass="90670">MPRLSRAFLAVAVTVGQGLVQFSGFSVHKRSTLLPSPPLPTSQACSLLSAKLPRPRGDWGTSFPSPGSAAAMLAQLLLVHLLLLRVLPAASLADHHRHYRGRRALHEPLFPLESTPTLPPPPPAPFFPFLPGAAAPPTPVATPEVGSASTPADTGAGDASSSPHPTAPANISSLAPLPVSHGAPLRAFLSSHRLLTVLVLVVAVAAAVLTAALVYILARRQRRHSPKEEAAVYAKPSSLAPANPVPYDGGDQHGRGSTATVSSASSPELRPMPPLPRQFQQTQMNLSSCSKSVLDAGAGGKRPSEGAPPPPPPPPPPPLLPPMPPVKDKGGATAATAPPAPPPPLPRAGNGSGWLPRRHSERPATTVIRASASAVHPEESPGRAPSEKPADADADADALPKLKPLHWDKVRASSGRPTVWDQLKASSFRVNEEMIETLFVSNSTWRSSKSGIKAPNSSSCSQENKVLDPKKSQNIAIMLRALNATKEEVCRALLDGQAESLGSELLEMLLKMAPSREEEIKLKECREDAVSKLGPAESFLKAVLAIPFAFKRVEAMLYITNFDLEVDYLKTSYKTLEAACEELQGSRLFHKILDAVLKTGNRMNTGTNRGNAHAFKLDALLKLVDVKGVDGKTTLLHFVVEEIIRSEGANILATGQTSGQAGALADDLQCRKVGLKIVASLGGELSSVKKAAAMDSSTLGSCVSKLSSGAGRISEVLHLSSASEDGCKCKRFRASIGEFLQKAEAEVAGVQAQEDRALARVRETTEFFHGDSAREEGHPLRIFMVVRDFLTALDHVCRDVVKVNERAAAGGWSRRVGNTHAPPVFGAVRSRSSSSSSSSSEESSAPPSRWDAMQH</sequence>
<feature type="region of interest" description="Disordered" evidence="8">
    <location>
        <begin position="138"/>
        <end position="169"/>
    </location>
</feature>
<evidence type="ECO:0000259" key="10">
    <source>
        <dbReference type="PROSITE" id="PS51444"/>
    </source>
</evidence>
<evidence type="ECO:0000256" key="1">
    <source>
        <dbReference type="ARBA" id="ARBA00004167"/>
    </source>
</evidence>
<dbReference type="Gene3D" id="1.20.58.2220">
    <property type="entry name" value="Formin, FH2 domain"/>
    <property type="match status" value="1"/>
</dbReference>
<feature type="compositionally biased region" description="Basic and acidic residues" evidence="8">
    <location>
        <begin position="376"/>
        <end position="391"/>
    </location>
</feature>
<feature type="region of interest" description="Disordered" evidence="8">
    <location>
        <begin position="225"/>
        <end position="276"/>
    </location>
</feature>
<keyword evidence="3" id="KW-0732">Signal</keyword>
<dbReference type="EMBL" id="NCVQ01000003">
    <property type="protein sequence ID" value="PWZ37677.1"/>
    <property type="molecule type" value="Genomic_DNA"/>
</dbReference>
<dbReference type="Proteomes" id="UP000251960">
    <property type="component" value="Chromosome 2"/>
</dbReference>
<organism evidence="11">
    <name type="scientific">Zea mays</name>
    <name type="common">Maize</name>
    <dbReference type="NCBI Taxonomy" id="4577"/>
    <lineage>
        <taxon>Eukaryota</taxon>
        <taxon>Viridiplantae</taxon>
        <taxon>Streptophyta</taxon>
        <taxon>Embryophyta</taxon>
        <taxon>Tracheophyta</taxon>
        <taxon>Spermatophyta</taxon>
        <taxon>Magnoliopsida</taxon>
        <taxon>Liliopsida</taxon>
        <taxon>Poales</taxon>
        <taxon>Poaceae</taxon>
        <taxon>PACMAD clade</taxon>
        <taxon>Panicoideae</taxon>
        <taxon>Andropogonodae</taxon>
        <taxon>Andropogoneae</taxon>
        <taxon>Tripsacinae</taxon>
        <taxon>Zea</taxon>
    </lineage>
</organism>
<feature type="compositionally biased region" description="Low complexity" evidence="8">
    <location>
        <begin position="829"/>
        <end position="844"/>
    </location>
</feature>
<protein>
    <recommendedName>
        <fullName evidence="7">Formin-like protein</fullName>
    </recommendedName>
</protein>
<dbReference type="ExpressionAtlas" id="A0A3L6FS16">
    <property type="expression patterns" value="baseline and differential"/>
</dbReference>
<evidence type="ECO:0000256" key="3">
    <source>
        <dbReference type="ARBA" id="ARBA00022729"/>
    </source>
</evidence>
<dbReference type="GO" id="GO:0016020">
    <property type="term" value="C:membrane"/>
    <property type="evidence" value="ECO:0007669"/>
    <property type="project" value="UniProtKB-SubCell"/>
</dbReference>
<evidence type="ECO:0000256" key="7">
    <source>
        <dbReference type="RuleBase" id="RU361260"/>
    </source>
</evidence>
<dbReference type="InterPro" id="IPR027643">
    <property type="entry name" value="Formin-like_plant"/>
</dbReference>
<dbReference type="PANTHER" id="PTHR23213">
    <property type="entry name" value="FORMIN-RELATED"/>
    <property type="match status" value="1"/>
</dbReference>
<feature type="compositionally biased region" description="Pro residues" evidence="8">
    <location>
        <begin position="306"/>
        <end position="325"/>
    </location>
</feature>
<feature type="transmembrane region" description="Helical" evidence="9">
    <location>
        <begin position="194"/>
        <end position="218"/>
    </location>
</feature>
<keyword evidence="4 9" id="KW-1133">Transmembrane helix</keyword>
<keyword evidence="5 9" id="KW-0472">Membrane</keyword>
<comment type="caution">
    <text evidence="11">The sequence shown here is derived from an EMBL/GenBank/DDBJ whole genome shotgun (WGS) entry which is preliminary data.</text>
</comment>
<dbReference type="GO" id="GO:0045010">
    <property type="term" value="P:actin nucleation"/>
    <property type="evidence" value="ECO:0007669"/>
    <property type="project" value="InterPro"/>
</dbReference>
<feature type="transmembrane region" description="Helical" evidence="9">
    <location>
        <begin position="69"/>
        <end position="93"/>
    </location>
</feature>
<dbReference type="InterPro" id="IPR042201">
    <property type="entry name" value="FH2_Formin_sf"/>
</dbReference>
<dbReference type="GO" id="GO:0051015">
    <property type="term" value="F:actin filament binding"/>
    <property type="evidence" value="ECO:0007669"/>
    <property type="project" value="InterPro"/>
</dbReference>
<dbReference type="PANTHER" id="PTHR23213:SF336">
    <property type="entry name" value="FORMIN-LIKE PROTEIN 15"/>
    <property type="match status" value="1"/>
</dbReference>
<dbReference type="Pfam" id="PF02181">
    <property type="entry name" value="FH2"/>
    <property type="match status" value="1"/>
</dbReference>
<name>A0A3L6FS16_MAIZE</name>
<dbReference type="PROSITE" id="PS51444">
    <property type="entry name" value="FH2"/>
    <property type="match status" value="1"/>
</dbReference>
<evidence type="ECO:0000256" key="2">
    <source>
        <dbReference type="ARBA" id="ARBA00022692"/>
    </source>
</evidence>
<evidence type="ECO:0000256" key="6">
    <source>
        <dbReference type="ARBA" id="ARBA00025793"/>
    </source>
</evidence>
<evidence type="ECO:0000256" key="9">
    <source>
        <dbReference type="SAM" id="Phobius"/>
    </source>
</evidence>
<evidence type="ECO:0000256" key="5">
    <source>
        <dbReference type="ARBA" id="ARBA00023136"/>
    </source>
</evidence>
<evidence type="ECO:0000256" key="8">
    <source>
        <dbReference type="SAM" id="MobiDB-lite"/>
    </source>
</evidence>
<keyword evidence="2 9" id="KW-0812">Transmembrane</keyword>
<feature type="domain" description="FH2" evidence="10">
    <location>
        <begin position="392"/>
        <end position="820"/>
    </location>
</feature>
<evidence type="ECO:0000256" key="4">
    <source>
        <dbReference type="ARBA" id="ARBA00022989"/>
    </source>
</evidence>
<gene>
    <name evidence="11" type="primary">FH15_0</name>
    <name evidence="11" type="ORF">Zm00014a_013458</name>
</gene>
<evidence type="ECO:0000313" key="11">
    <source>
        <dbReference type="EMBL" id="PWZ37677.1"/>
    </source>
</evidence>
<dbReference type="SUPFAM" id="SSF101447">
    <property type="entry name" value="Formin homology 2 domain (FH2 domain)"/>
    <property type="match status" value="1"/>
</dbReference>
<comment type="similarity">
    <text evidence="6">Belongs to the formin-like family. Class-I subfamily.</text>
</comment>
<dbReference type="SMART" id="SM00498">
    <property type="entry name" value="FH2"/>
    <property type="match status" value="1"/>
</dbReference>